<dbReference type="InterPro" id="IPR027417">
    <property type="entry name" value="P-loop_NTPase"/>
</dbReference>
<dbReference type="AlphaFoldDB" id="A8M8U5"/>
<dbReference type="HOGENOM" id="CLU_000604_86_7_2"/>
<keyword evidence="8" id="KW-1278">Translocase</keyword>
<dbReference type="Pfam" id="PF00005">
    <property type="entry name" value="ABC_tran"/>
    <property type="match status" value="2"/>
</dbReference>
<evidence type="ECO:0000313" key="12">
    <source>
        <dbReference type="EMBL" id="ABW02164.1"/>
    </source>
</evidence>
<comment type="function">
    <text evidence="10">Probably part of an ABC transporter complex. Responsible for energy coupling to the transport system.</text>
</comment>
<dbReference type="GO" id="GO:0043190">
    <property type="term" value="C:ATP-binding cassette (ABC) transporter complex"/>
    <property type="evidence" value="ECO:0007669"/>
    <property type="project" value="TreeGrafter"/>
</dbReference>
<dbReference type="InterPro" id="IPR015856">
    <property type="entry name" value="ABC_transpr_CbiO/EcfA_su"/>
</dbReference>
<dbReference type="GO" id="GO:0005524">
    <property type="term" value="F:ATP binding"/>
    <property type="evidence" value="ECO:0007669"/>
    <property type="project" value="UniProtKB-KW"/>
</dbReference>
<evidence type="ECO:0000256" key="10">
    <source>
        <dbReference type="ARBA" id="ARBA00025157"/>
    </source>
</evidence>
<dbReference type="SUPFAM" id="SSF52540">
    <property type="entry name" value="P-loop containing nucleoside triphosphate hydrolases"/>
    <property type="match status" value="2"/>
</dbReference>
<gene>
    <name evidence="12" type="ordered locus">Cmaq_1338</name>
</gene>
<evidence type="ECO:0000313" key="13">
    <source>
        <dbReference type="Proteomes" id="UP000001137"/>
    </source>
</evidence>
<keyword evidence="9" id="KW-0472">Membrane</keyword>
<evidence type="ECO:0000256" key="7">
    <source>
        <dbReference type="ARBA" id="ARBA00022840"/>
    </source>
</evidence>
<evidence type="ECO:0000256" key="9">
    <source>
        <dbReference type="ARBA" id="ARBA00023136"/>
    </source>
</evidence>
<dbReference type="GO" id="GO:0016887">
    <property type="term" value="F:ATP hydrolysis activity"/>
    <property type="evidence" value="ECO:0007669"/>
    <property type="project" value="InterPro"/>
</dbReference>
<dbReference type="KEGG" id="cma:Cmaq_1338"/>
<dbReference type="CDD" id="cd03225">
    <property type="entry name" value="ABC_cobalt_CbiO_domain1"/>
    <property type="match status" value="1"/>
</dbReference>
<evidence type="ECO:0000256" key="8">
    <source>
        <dbReference type="ARBA" id="ARBA00022967"/>
    </source>
</evidence>
<dbReference type="eggNOG" id="arCOG00188">
    <property type="taxonomic scope" value="Archaea"/>
</dbReference>
<protein>
    <submittedName>
        <fullName evidence="12">ABC transporter related</fullName>
    </submittedName>
</protein>
<dbReference type="STRING" id="397948.Cmaq_1338"/>
<evidence type="ECO:0000259" key="11">
    <source>
        <dbReference type="PROSITE" id="PS50893"/>
    </source>
</evidence>
<evidence type="ECO:0000256" key="2">
    <source>
        <dbReference type="ARBA" id="ARBA00005417"/>
    </source>
</evidence>
<keyword evidence="4" id="KW-1003">Cell membrane</keyword>
<dbReference type="RefSeq" id="WP_012186383.1">
    <property type="nucleotide sequence ID" value="NC_009954.1"/>
</dbReference>
<accession>A8M8U5</accession>
<keyword evidence="5" id="KW-0677">Repeat</keyword>
<keyword evidence="6" id="KW-0547">Nucleotide-binding</keyword>
<comment type="subcellular location">
    <subcellularLocation>
        <location evidence="1">Cell membrane</location>
        <topology evidence="1">Peripheral membrane protein</topology>
    </subcellularLocation>
</comment>
<dbReference type="PANTHER" id="PTHR43553:SF23">
    <property type="entry name" value="ABC TRANSPORTER ATP-BINDING COMPONENT"/>
    <property type="match status" value="1"/>
</dbReference>
<dbReference type="InterPro" id="IPR003439">
    <property type="entry name" value="ABC_transporter-like_ATP-bd"/>
</dbReference>
<dbReference type="SMART" id="SM00382">
    <property type="entry name" value="AAA"/>
    <property type="match status" value="2"/>
</dbReference>
<evidence type="ECO:0000256" key="1">
    <source>
        <dbReference type="ARBA" id="ARBA00004202"/>
    </source>
</evidence>
<comment type="similarity">
    <text evidence="2">Belongs to the ABC transporter superfamily.</text>
</comment>
<evidence type="ECO:0000256" key="4">
    <source>
        <dbReference type="ARBA" id="ARBA00022475"/>
    </source>
</evidence>
<evidence type="ECO:0000256" key="6">
    <source>
        <dbReference type="ARBA" id="ARBA00022741"/>
    </source>
</evidence>
<organism evidence="12 13">
    <name type="scientific">Caldivirga maquilingensis (strain ATCC 700844 / DSM 13496 / JCM 10307 / IC-167)</name>
    <dbReference type="NCBI Taxonomy" id="397948"/>
    <lineage>
        <taxon>Archaea</taxon>
        <taxon>Thermoproteota</taxon>
        <taxon>Thermoprotei</taxon>
        <taxon>Thermoproteales</taxon>
        <taxon>Thermoproteaceae</taxon>
        <taxon>Caldivirga</taxon>
    </lineage>
</organism>
<sequence length="446" mass="49188">MLVVSDLWARYGNGDWVLKGLSLSLKDGEVGLVIGDTGSGKTTLVRALTGVIHLTGGLAKGVIKVNGVELSGVEPRGRSRLIGVLYQDPAIHFTYPRIDEDLELTAIENNVGVKDLLKTAGLSNEVLGKLVTELSMGQLQRLAIAKLVTRGVKVIVMDEPLAHLDQDAVELLIALIRRIKRSGVSVLMLEHRYEHIIGSVDKILQLNGGKLSEPSNLSVLHRRRYIIRSVSDNTDHSWLKLSNVWFKYDDSYVLSGINLTASSSRVIFIGPNGSGKSTILKLILGVVKPSRGKVTVDYSRPVLYMPQDINVVMSMTDTVGELYLELAKAAGRDASIEDLERELKALEININTSDDPLHLSEGQKRVLMLIMAKLLKPTLMIIDEPTSGLSDRYRVELAEFINQSNLRVVMATQDLRFASLIRDSDVFYVRGREGYVAKVSVSEHVL</sequence>
<feature type="domain" description="ABC transporter" evidence="11">
    <location>
        <begin position="239"/>
        <end position="445"/>
    </location>
</feature>
<keyword evidence="13" id="KW-1185">Reference proteome</keyword>
<dbReference type="GeneID" id="5710020"/>
<dbReference type="Proteomes" id="UP000001137">
    <property type="component" value="Chromosome"/>
</dbReference>
<keyword evidence="3" id="KW-0813">Transport</keyword>
<evidence type="ECO:0000256" key="3">
    <source>
        <dbReference type="ARBA" id="ARBA00022448"/>
    </source>
</evidence>
<name>A8M8U5_CALMQ</name>
<dbReference type="OrthoDB" id="35850at2157"/>
<dbReference type="EMBL" id="CP000852">
    <property type="protein sequence ID" value="ABW02164.1"/>
    <property type="molecule type" value="Genomic_DNA"/>
</dbReference>
<feature type="domain" description="ABC transporter" evidence="11">
    <location>
        <begin position="2"/>
        <end position="233"/>
    </location>
</feature>
<proteinExistence type="inferred from homology"/>
<dbReference type="PANTHER" id="PTHR43553">
    <property type="entry name" value="HEAVY METAL TRANSPORTER"/>
    <property type="match status" value="1"/>
</dbReference>
<dbReference type="Gene3D" id="3.40.50.300">
    <property type="entry name" value="P-loop containing nucleotide triphosphate hydrolases"/>
    <property type="match status" value="2"/>
</dbReference>
<dbReference type="GO" id="GO:0042626">
    <property type="term" value="F:ATPase-coupled transmembrane transporter activity"/>
    <property type="evidence" value="ECO:0007669"/>
    <property type="project" value="TreeGrafter"/>
</dbReference>
<keyword evidence="7" id="KW-0067">ATP-binding</keyword>
<dbReference type="InterPro" id="IPR003593">
    <property type="entry name" value="AAA+_ATPase"/>
</dbReference>
<evidence type="ECO:0000256" key="5">
    <source>
        <dbReference type="ARBA" id="ARBA00022737"/>
    </source>
</evidence>
<reference evidence="12 13" key="1">
    <citation type="submission" date="2007-10" db="EMBL/GenBank/DDBJ databases">
        <title>Complete sequence of Caldivirga maquilingensis IC-167.</title>
        <authorList>
            <consortium name="US DOE Joint Genome Institute"/>
            <person name="Copeland A."/>
            <person name="Lucas S."/>
            <person name="Lapidus A."/>
            <person name="Barry K."/>
            <person name="Glavina del Rio T."/>
            <person name="Dalin E."/>
            <person name="Tice H."/>
            <person name="Pitluck S."/>
            <person name="Saunders E."/>
            <person name="Brettin T."/>
            <person name="Bruce D."/>
            <person name="Detter J.C."/>
            <person name="Han C."/>
            <person name="Schmutz J."/>
            <person name="Larimer F."/>
            <person name="Land M."/>
            <person name="Hauser L."/>
            <person name="Kyrpides N."/>
            <person name="Ivanova N."/>
            <person name="Biddle J.F."/>
            <person name="Zhang Z."/>
            <person name="Fitz-Gibbon S.T."/>
            <person name="Lowe T.M."/>
            <person name="Saltikov C."/>
            <person name="House C.H."/>
            <person name="Richardson P."/>
        </authorList>
    </citation>
    <scope>NUCLEOTIDE SEQUENCE [LARGE SCALE GENOMIC DNA]</scope>
    <source>
        <strain evidence="13">ATCC 700844 / DSM 13496 / JCM 10307 / IC-167</strain>
    </source>
</reference>
<dbReference type="InterPro" id="IPR050095">
    <property type="entry name" value="ECF_ABC_transporter_ATP-bd"/>
</dbReference>
<dbReference type="PROSITE" id="PS50893">
    <property type="entry name" value="ABC_TRANSPORTER_2"/>
    <property type="match status" value="2"/>
</dbReference>